<sequence>MGAQLLNTTLRQTLAGVAALIPTTEPDSGDVECRDYHKFNSSFQCEFITNTSDCDIDEGFINYLHFPYCSLPNLVPLALVILFLWLVVLFVLLGVSADDYFCPALKVITETLKLSQNIAGVTILAFGNGAPDIFSAVSAINNSRGGEAGLAIGALFGAGVFVTTVVVGAVAILTPFEMMQRPFLRDVVFYLAAGFWTWSVLWFKNINVPQAIGFIGLYVVYVLVVLIGRKIRQTQLKASQSQSAMATDFSNNYTKSTSINGTRADLPDDPEDYLTFRQPSGKHVHPKRAVKDDSENVDNIGSIQSQNFRAGVIAGTLQVTEGVTVGPLLGGQAGVNPSLQPQTSVDLSRASFSASGERMPLLGSIREEDPGSVGLAGLRGVLWEGLNPIDTAGWKDKGAFGKAYEVFKAPIQLVLNLTVSVVDFEEDNHNWNRPLNCLHCITGPLFVVFAINNGFVKIGGVMPVWGVVMICGWLLAIVVFCTSNNDSYPIYHWAFGYLAFVVSVVWIYATANEIVNLLQAFGLVFNISDAILGLTLLAWGNSIGDLVADTAMARQGFPRMGVSACFGGPLFNMLMGIGISCTLATIKSPGGNFPLKRTKLQSVLAGGLGFSLLSSLILIPLFKFKVGRGYGIYLIVVYVAFLGLALATEFGAFGPLLF</sequence>
<dbReference type="GO" id="GO:0005432">
    <property type="term" value="F:calcium:sodium antiporter activity"/>
    <property type="evidence" value="ECO:0007669"/>
    <property type="project" value="TreeGrafter"/>
</dbReference>
<dbReference type="OrthoDB" id="407410at2759"/>
<proteinExistence type="predicted"/>
<feature type="transmembrane region" description="Helical" evidence="8">
    <location>
        <begin position="183"/>
        <end position="202"/>
    </location>
</feature>
<evidence type="ECO:0000259" key="9">
    <source>
        <dbReference type="Pfam" id="PF01699"/>
    </source>
</evidence>
<dbReference type="InterPro" id="IPR044880">
    <property type="entry name" value="NCX_ion-bd_dom_sf"/>
</dbReference>
<evidence type="ECO:0000256" key="8">
    <source>
        <dbReference type="SAM" id="Phobius"/>
    </source>
</evidence>
<dbReference type="InterPro" id="IPR004837">
    <property type="entry name" value="NaCa_Exmemb"/>
</dbReference>
<keyword evidence="4" id="KW-0406">Ion transport</keyword>
<keyword evidence="4" id="KW-0106">Calcium</keyword>
<evidence type="ECO:0000256" key="4">
    <source>
        <dbReference type="ARBA" id="ARBA00022568"/>
    </source>
</evidence>
<dbReference type="GO" id="GO:0099093">
    <property type="term" value="P:calcium export from the mitochondrion"/>
    <property type="evidence" value="ECO:0007669"/>
    <property type="project" value="TreeGrafter"/>
</dbReference>
<feature type="transmembrane region" description="Helical" evidence="8">
    <location>
        <begin position="118"/>
        <end position="140"/>
    </location>
</feature>
<feature type="transmembrane region" description="Helical" evidence="8">
    <location>
        <begin position="600"/>
        <end position="619"/>
    </location>
</feature>
<dbReference type="PANTHER" id="PTHR12266">
    <property type="entry name" value="NA+/CA2+ K+ INDEPENDENT EXCHANGER"/>
    <property type="match status" value="1"/>
</dbReference>
<feature type="transmembrane region" description="Helical" evidence="8">
    <location>
        <begin position="152"/>
        <end position="176"/>
    </location>
</feature>
<dbReference type="Pfam" id="PF01699">
    <property type="entry name" value="Na_Ca_ex"/>
    <property type="match status" value="2"/>
</dbReference>
<dbReference type="AlphaFoldDB" id="A0A6P4Z451"/>
<keyword evidence="4" id="KW-0109">Calcium transport</keyword>
<keyword evidence="7 8" id="KW-0472">Membrane</keyword>
<feature type="transmembrane region" description="Helical" evidence="8">
    <location>
        <begin position="74"/>
        <end position="97"/>
    </location>
</feature>
<keyword evidence="10" id="KW-1185">Reference proteome</keyword>
<organism evidence="10 11">
    <name type="scientific">Branchiostoma belcheri</name>
    <name type="common">Amphioxus</name>
    <dbReference type="NCBI Taxonomy" id="7741"/>
    <lineage>
        <taxon>Eukaryota</taxon>
        <taxon>Metazoa</taxon>
        <taxon>Chordata</taxon>
        <taxon>Cephalochordata</taxon>
        <taxon>Leptocardii</taxon>
        <taxon>Amphioxiformes</taxon>
        <taxon>Branchiostomatidae</taxon>
        <taxon>Branchiostoma</taxon>
    </lineage>
</organism>
<dbReference type="GO" id="GO:0006874">
    <property type="term" value="P:intracellular calcium ion homeostasis"/>
    <property type="evidence" value="ECO:0007669"/>
    <property type="project" value="TreeGrafter"/>
</dbReference>
<feature type="transmembrane region" description="Helical" evidence="8">
    <location>
        <begin position="631"/>
        <end position="653"/>
    </location>
</feature>
<dbReference type="KEGG" id="bbel:109470817"/>
<evidence type="ECO:0000313" key="11">
    <source>
        <dbReference type="RefSeq" id="XP_019625852.1"/>
    </source>
</evidence>
<keyword evidence="6 8" id="KW-1133">Transmembrane helix</keyword>
<evidence type="ECO:0000256" key="7">
    <source>
        <dbReference type="ARBA" id="ARBA00023136"/>
    </source>
</evidence>
<name>A0A6P4Z451_BRABE</name>
<evidence type="ECO:0000256" key="5">
    <source>
        <dbReference type="ARBA" id="ARBA00022692"/>
    </source>
</evidence>
<reference evidence="11" key="1">
    <citation type="submission" date="2025-08" db="UniProtKB">
        <authorList>
            <consortium name="RefSeq"/>
        </authorList>
    </citation>
    <scope>IDENTIFICATION</scope>
    <source>
        <tissue evidence="11">Gonad</tissue>
    </source>
</reference>
<protein>
    <submittedName>
        <fullName evidence="11">Sodium/potassium/calcium exchanger 6, mitochondrial-like</fullName>
    </submittedName>
</protein>
<feature type="transmembrane region" description="Helical" evidence="8">
    <location>
        <begin position="493"/>
        <end position="511"/>
    </location>
</feature>
<evidence type="ECO:0000256" key="2">
    <source>
        <dbReference type="ARBA" id="ARBA00022448"/>
    </source>
</evidence>
<dbReference type="PANTHER" id="PTHR12266:SF0">
    <property type="entry name" value="MITOCHONDRIAL SODIUM_CALCIUM EXCHANGER PROTEIN"/>
    <property type="match status" value="1"/>
</dbReference>
<dbReference type="RefSeq" id="XP_019625852.1">
    <property type="nucleotide sequence ID" value="XM_019770293.1"/>
</dbReference>
<evidence type="ECO:0000313" key="10">
    <source>
        <dbReference type="Proteomes" id="UP000515135"/>
    </source>
</evidence>
<feature type="transmembrane region" description="Helical" evidence="8">
    <location>
        <begin position="560"/>
        <end position="580"/>
    </location>
</feature>
<keyword evidence="3" id="KW-0050">Antiport</keyword>
<gene>
    <name evidence="11" type="primary">LOC109470817</name>
</gene>
<evidence type="ECO:0000256" key="1">
    <source>
        <dbReference type="ARBA" id="ARBA00004141"/>
    </source>
</evidence>
<accession>A0A6P4Z451</accession>
<evidence type="ECO:0000256" key="6">
    <source>
        <dbReference type="ARBA" id="ARBA00022989"/>
    </source>
</evidence>
<feature type="transmembrane region" description="Helical" evidence="8">
    <location>
        <begin position="208"/>
        <end position="227"/>
    </location>
</feature>
<dbReference type="InterPro" id="IPR051359">
    <property type="entry name" value="CaCA_antiporter"/>
</dbReference>
<evidence type="ECO:0000256" key="3">
    <source>
        <dbReference type="ARBA" id="ARBA00022449"/>
    </source>
</evidence>
<comment type="subcellular location">
    <subcellularLocation>
        <location evidence="1">Membrane</location>
        <topology evidence="1">Multi-pass membrane protein</topology>
    </subcellularLocation>
</comment>
<feature type="transmembrane region" description="Helical" evidence="8">
    <location>
        <begin position="437"/>
        <end position="456"/>
    </location>
</feature>
<feature type="transmembrane region" description="Helical" evidence="8">
    <location>
        <begin position="517"/>
        <end position="539"/>
    </location>
</feature>
<keyword evidence="2" id="KW-0813">Transport</keyword>
<dbReference type="Gene3D" id="1.20.1420.30">
    <property type="entry name" value="NCX, central ion-binding region"/>
    <property type="match status" value="2"/>
</dbReference>
<dbReference type="GeneID" id="109470817"/>
<feature type="domain" description="Sodium/calcium exchanger membrane region" evidence="9">
    <location>
        <begin position="84"/>
        <end position="226"/>
    </location>
</feature>
<dbReference type="GO" id="GO:0016020">
    <property type="term" value="C:membrane"/>
    <property type="evidence" value="ECO:0007669"/>
    <property type="project" value="UniProtKB-SubCell"/>
</dbReference>
<keyword evidence="5 8" id="KW-0812">Transmembrane</keyword>
<feature type="domain" description="Sodium/calcium exchanger membrane region" evidence="9">
    <location>
        <begin position="496"/>
        <end position="645"/>
    </location>
</feature>
<feature type="transmembrane region" description="Helical" evidence="8">
    <location>
        <begin position="462"/>
        <end position="481"/>
    </location>
</feature>
<dbReference type="Proteomes" id="UP000515135">
    <property type="component" value="Unplaced"/>
</dbReference>